<evidence type="ECO:0000256" key="1">
    <source>
        <dbReference type="SAM" id="Phobius"/>
    </source>
</evidence>
<comment type="caution">
    <text evidence="2">The sequence shown here is derived from an EMBL/GenBank/DDBJ whole genome shotgun (WGS) entry which is preliminary data.</text>
</comment>
<organism evidence="2 3">
    <name type="scientific">Gulosibacter chungangensis</name>
    <dbReference type="NCBI Taxonomy" id="979746"/>
    <lineage>
        <taxon>Bacteria</taxon>
        <taxon>Bacillati</taxon>
        <taxon>Actinomycetota</taxon>
        <taxon>Actinomycetes</taxon>
        <taxon>Micrococcales</taxon>
        <taxon>Microbacteriaceae</taxon>
        <taxon>Gulosibacter</taxon>
    </lineage>
</organism>
<keyword evidence="1" id="KW-0812">Transmembrane</keyword>
<name>A0A7J5BDH5_9MICO</name>
<dbReference type="Proteomes" id="UP000433493">
    <property type="component" value="Unassembled WGS sequence"/>
</dbReference>
<evidence type="ECO:0000313" key="3">
    <source>
        <dbReference type="Proteomes" id="UP000433493"/>
    </source>
</evidence>
<keyword evidence="1" id="KW-1133">Transmembrane helix</keyword>
<dbReference type="OrthoDB" id="2082317at2"/>
<dbReference type="EMBL" id="WBKB01000002">
    <property type="protein sequence ID" value="KAB1643926.1"/>
    <property type="molecule type" value="Genomic_DNA"/>
</dbReference>
<keyword evidence="1" id="KW-0472">Membrane</keyword>
<gene>
    <name evidence="2" type="ORF">F8O05_03755</name>
</gene>
<proteinExistence type="predicted"/>
<dbReference type="RefSeq" id="WP_158051430.1">
    <property type="nucleotide sequence ID" value="NZ_WBKB01000002.1"/>
</dbReference>
<reference evidence="2 3" key="1">
    <citation type="submission" date="2019-09" db="EMBL/GenBank/DDBJ databases">
        <title>Phylogeny of genus Pseudoclavibacter and closely related genus.</title>
        <authorList>
            <person name="Li Y."/>
        </authorList>
    </citation>
    <scope>NUCLEOTIDE SEQUENCE [LARGE SCALE GENOMIC DNA]</scope>
    <source>
        <strain evidence="2 3">KCTC 13959</strain>
    </source>
</reference>
<keyword evidence="3" id="KW-1185">Reference proteome</keyword>
<feature type="transmembrane region" description="Helical" evidence="1">
    <location>
        <begin position="123"/>
        <end position="148"/>
    </location>
</feature>
<feature type="transmembrane region" description="Helical" evidence="1">
    <location>
        <begin position="70"/>
        <end position="88"/>
    </location>
</feature>
<feature type="transmembrane region" description="Helical" evidence="1">
    <location>
        <begin position="40"/>
        <end position="58"/>
    </location>
</feature>
<evidence type="ECO:0000313" key="2">
    <source>
        <dbReference type="EMBL" id="KAB1643926.1"/>
    </source>
</evidence>
<feature type="transmembrane region" description="Helical" evidence="1">
    <location>
        <begin position="160"/>
        <end position="184"/>
    </location>
</feature>
<protein>
    <submittedName>
        <fullName evidence="2">Uncharacterized protein</fullName>
    </submittedName>
</protein>
<feature type="transmembrane region" description="Helical" evidence="1">
    <location>
        <begin position="6"/>
        <end position="28"/>
    </location>
</feature>
<accession>A0A7J5BDH5</accession>
<sequence>MDTGTFVVGAIVAAEIGFWVLLFVGLAARYLLKLRRLSNVLLVCVPLIDLVLIGLVAFDLSRGTEPTGVHGFAALYLGFSVGFGHRLISSVDAWFAHRFAGGPKPPRVPKSGPKRIRYEWREWLRILVAWAIAVAALILMKAFSGWWVPESMEELWNDPLWAWVGRVTLVNVIWLLTGPVYSMLFQFAPNEDARAETRQERELA</sequence>
<dbReference type="AlphaFoldDB" id="A0A7J5BDH5"/>